<organism evidence="3 4">
    <name type="scientific">Thermasporomyces composti</name>
    <dbReference type="NCBI Taxonomy" id="696763"/>
    <lineage>
        <taxon>Bacteria</taxon>
        <taxon>Bacillati</taxon>
        <taxon>Actinomycetota</taxon>
        <taxon>Actinomycetes</taxon>
        <taxon>Propionibacteriales</taxon>
        <taxon>Nocardioidaceae</taxon>
        <taxon>Thermasporomyces</taxon>
    </lineage>
</organism>
<evidence type="ECO:0000256" key="1">
    <source>
        <dbReference type="SAM" id="MobiDB-lite"/>
    </source>
</evidence>
<name>A0A3D9V8M2_THECX</name>
<evidence type="ECO:0000256" key="2">
    <source>
        <dbReference type="SAM" id="Phobius"/>
    </source>
</evidence>
<dbReference type="AlphaFoldDB" id="A0A3D9V8M2"/>
<keyword evidence="4" id="KW-1185">Reference proteome</keyword>
<accession>A0A3D9V8M2</accession>
<proteinExistence type="predicted"/>
<sequence length="258" mass="27191">MRGLLRPVGPLPASVYWVRRLVLLAAVGLVIYLAVSLLRPDEPETSSQASPRPSSSRTPAALITPTNEPTGGVVSRRHRSSGGGGGSGSSDQATERTSGAARGSNAKEPAPVGTSPEGAERSTRRSPGQPEDCWSDQIRVAMDLEKDSLAAGQPLAITLRLDQTAPRPCRLTIGPETLRLRITSGSDLIWDSEQCPAALPRGPVVLEPGTTSSLVVTWPGRRSAHGCPSDTATALPGYYHAWATVAGVDHGHVRFRLT</sequence>
<comment type="caution">
    <text evidence="3">The sequence shown here is derived from an EMBL/GenBank/DDBJ whole genome shotgun (WGS) entry which is preliminary data.</text>
</comment>
<feature type="transmembrane region" description="Helical" evidence="2">
    <location>
        <begin position="21"/>
        <end position="38"/>
    </location>
</feature>
<dbReference type="OrthoDB" id="5189092at2"/>
<gene>
    <name evidence="3" type="ORF">DFJ64_2489</name>
</gene>
<dbReference type="EMBL" id="QTUC01000001">
    <property type="protein sequence ID" value="REF37053.1"/>
    <property type="molecule type" value="Genomic_DNA"/>
</dbReference>
<evidence type="ECO:0000313" key="3">
    <source>
        <dbReference type="EMBL" id="REF37053.1"/>
    </source>
</evidence>
<dbReference type="Proteomes" id="UP000256485">
    <property type="component" value="Unassembled WGS sequence"/>
</dbReference>
<keyword evidence="2" id="KW-0472">Membrane</keyword>
<keyword evidence="2" id="KW-1133">Transmembrane helix</keyword>
<evidence type="ECO:0000313" key="4">
    <source>
        <dbReference type="Proteomes" id="UP000256485"/>
    </source>
</evidence>
<feature type="compositionally biased region" description="Low complexity" evidence="1">
    <location>
        <begin position="45"/>
        <end position="61"/>
    </location>
</feature>
<keyword evidence="2" id="KW-0812">Transmembrane</keyword>
<reference evidence="3 4" key="1">
    <citation type="submission" date="2018-08" db="EMBL/GenBank/DDBJ databases">
        <title>Sequencing the genomes of 1000 actinobacteria strains.</title>
        <authorList>
            <person name="Klenk H.-P."/>
        </authorList>
    </citation>
    <scope>NUCLEOTIDE SEQUENCE [LARGE SCALE GENOMIC DNA]</scope>
    <source>
        <strain evidence="3 4">DSM 22891</strain>
    </source>
</reference>
<dbReference type="RefSeq" id="WP_147304688.1">
    <property type="nucleotide sequence ID" value="NZ_QTUC01000001.1"/>
</dbReference>
<protein>
    <submittedName>
        <fullName evidence="3">Uncharacterized protein</fullName>
    </submittedName>
</protein>
<feature type="region of interest" description="Disordered" evidence="1">
    <location>
        <begin position="42"/>
        <end position="133"/>
    </location>
</feature>